<dbReference type="AlphaFoldDB" id="A0A1R1XSP8"/>
<dbReference type="InterPro" id="IPR053027">
    <property type="entry name" value="AGGF1"/>
</dbReference>
<protein>
    <submittedName>
        <fullName evidence="3">Angiogenic factor with G patch and FHA domains 1</fullName>
    </submittedName>
</protein>
<sequence length="517" mass="58496">MSFPSFNSFQNNEDSNIQTKLDQLKAEISNLSNLSNDSILTIHDYSLEGITHDHINPLYSIDDQIPANFYQSADPQYYYNHETGIWYDSVDKYFSYFDELSQTYIPIQESKNELHSLKVPESNSNEDYFLRLVVINSDVLEKGHVIDVANKELYIGREKNTSLANYLRVNDINTSKVHAQIFFKERKNNKAPKAKVKKFSSEVEYQCISNYEEHDKSNLSNNNILENSIQSFKYVDFDQPSNSKDDEIPTGFYIVDCGSTLGTYLNEYRLSNSKESSKPSSLLHMDIITIGSSAFKVHIHSGLPCSNCSLSKNSDSSEKPQIISSEPIIFQSNITCVDSTNKSKSYALSPESIRREELHRLKNKYKSNSVCNKGNQLANNNSSSYIDRAHVRRVHTSAPSVYDYNFPISNSNSLSGSFTENDQNHLHQNTTQSHLSTDNKGYKLLTSMGWKKGTGLGSSQNGTTAPIPVSYNHARGGLGSGKIFDISVDQNLARKKARINEESLITRQRFFQNSPKK</sequence>
<dbReference type="PROSITE" id="PS50174">
    <property type="entry name" value="G_PATCH"/>
    <property type="match status" value="1"/>
</dbReference>
<dbReference type="Gene3D" id="2.60.200.20">
    <property type="match status" value="1"/>
</dbReference>
<dbReference type="Proteomes" id="UP000187283">
    <property type="component" value="Unassembled WGS sequence"/>
</dbReference>
<name>A0A1R1XSP8_9FUNG</name>
<dbReference type="GO" id="GO:0003676">
    <property type="term" value="F:nucleic acid binding"/>
    <property type="evidence" value="ECO:0007669"/>
    <property type="project" value="InterPro"/>
</dbReference>
<dbReference type="SMART" id="SM00443">
    <property type="entry name" value="G_patch"/>
    <property type="match status" value="1"/>
</dbReference>
<accession>A0A1R1XSP8</accession>
<dbReference type="Pfam" id="PF01585">
    <property type="entry name" value="G-patch"/>
    <property type="match status" value="1"/>
</dbReference>
<evidence type="ECO:0000313" key="3">
    <source>
        <dbReference type="EMBL" id="OMJ17636.1"/>
    </source>
</evidence>
<dbReference type="PANTHER" id="PTHR23106">
    <property type="entry name" value="ANGIOGENIC FACTOR WITH G PATCH AND FHA DOMAINS 1"/>
    <property type="match status" value="1"/>
</dbReference>
<evidence type="ECO:0000259" key="2">
    <source>
        <dbReference type="PROSITE" id="PS50174"/>
    </source>
</evidence>
<dbReference type="OrthoDB" id="21470at2759"/>
<dbReference type="EMBL" id="LSSN01001985">
    <property type="protein sequence ID" value="OMJ17636.1"/>
    <property type="molecule type" value="Genomic_DNA"/>
</dbReference>
<dbReference type="PANTHER" id="PTHR23106:SF24">
    <property type="entry name" value="ANGIOGENIC FACTOR WITH G PATCH AND FHA DOMAINS 1"/>
    <property type="match status" value="1"/>
</dbReference>
<feature type="region of interest" description="Disordered" evidence="1">
    <location>
        <begin position="417"/>
        <end position="438"/>
    </location>
</feature>
<dbReference type="SUPFAM" id="SSF49879">
    <property type="entry name" value="SMAD/FHA domain"/>
    <property type="match status" value="1"/>
</dbReference>
<reference evidence="3 4" key="1">
    <citation type="submission" date="2017-01" db="EMBL/GenBank/DDBJ databases">
        <authorList>
            <person name="Mah S.A."/>
            <person name="Swanson W.J."/>
            <person name="Moy G.W."/>
            <person name="Vacquier V.D."/>
        </authorList>
    </citation>
    <scope>NUCLEOTIDE SEQUENCE [LARGE SCALE GENOMIC DNA]</scope>
    <source>
        <strain evidence="3 4">GSMNP</strain>
    </source>
</reference>
<dbReference type="Pfam" id="PF00498">
    <property type="entry name" value="FHA"/>
    <property type="match status" value="1"/>
</dbReference>
<dbReference type="InterPro" id="IPR008984">
    <property type="entry name" value="SMAD_FHA_dom_sf"/>
</dbReference>
<dbReference type="STRING" id="133412.A0A1R1XSP8"/>
<gene>
    <name evidence="3" type="ORF">AYI70_g5852</name>
</gene>
<keyword evidence="4" id="KW-1185">Reference proteome</keyword>
<evidence type="ECO:0000256" key="1">
    <source>
        <dbReference type="SAM" id="MobiDB-lite"/>
    </source>
</evidence>
<feature type="domain" description="G-patch" evidence="2">
    <location>
        <begin position="437"/>
        <end position="483"/>
    </location>
</feature>
<dbReference type="InterPro" id="IPR000467">
    <property type="entry name" value="G_patch_dom"/>
</dbReference>
<evidence type="ECO:0000313" key="4">
    <source>
        <dbReference type="Proteomes" id="UP000187283"/>
    </source>
</evidence>
<comment type="caution">
    <text evidence="3">The sequence shown here is derived from an EMBL/GenBank/DDBJ whole genome shotgun (WGS) entry which is preliminary data.</text>
</comment>
<proteinExistence type="predicted"/>
<organism evidence="3 4">
    <name type="scientific">Smittium culicis</name>
    <dbReference type="NCBI Taxonomy" id="133412"/>
    <lineage>
        <taxon>Eukaryota</taxon>
        <taxon>Fungi</taxon>
        <taxon>Fungi incertae sedis</taxon>
        <taxon>Zoopagomycota</taxon>
        <taxon>Kickxellomycotina</taxon>
        <taxon>Harpellomycetes</taxon>
        <taxon>Harpellales</taxon>
        <taxon>Legeriomycetaceae</taxon>
        <taxon>Smittium</taxon>
    </lineage>
</organism>
<dbReference type="InterPro" id="IPR000253">
    <property type="entry name" value="FHA_dom"/>
</dbReference>